<accession>A0A914NUB0</accession>
<dbReference type="WBParaSite" id="Minc3s10689g44275">
    <property type="protein sequence ID" value="Minc3s10689g44275"/>
    <property type="gene ID" value="Minc3s10689g44275"/>
</dbReference>
<dbReference type="AlphaFoldDB" id="A0A914NUB0"/>
<name>A0A914NUB0_MELIC</name>
<feature type="domain" description="F54D1.6-like second Ig-like" evidence="2">
    <location>
        <begin position="2"/>
        <end position="36"/>
    </location>
</feature>
<sequence length="145" mass="16854">MLGNIYDWYKIPLPNIVMPISWYPRNFTNPDLNKNIIRNKKKSMLEKHSFCFKKSEFNKKHNQKNQKNKFELITCLCSIIKIYVCVLSKHIALTSTVISPNIFTIFGYIIIGSPSFIRTPSRPNNIINSKHITASNHVRNARTLS</sequence>
<proteinExistence type="predicted"/>
<evidence type="ECO:0000313" key="4">
    <source>
        <dbReference type="WBParaSite" id="Minc3s10689g44275"/>
    </source>
</evidence>
<keyword evidence="1" id="KW-1133">Transmembrane helix</keyword>
<dbReference type="InterPro" id="IPR057019">
    <property type="entry name" value="F54D1_6-like_Ig-like_2"/>
</dbReference>
<organism evidence="3 4">
    <name type="scientific">Meloidogyne incognita</name>
    <name type="common">Southern root-knot nematode worm</name>
    <name type="synonym">Oxyuris incognita</name>
    <dbReference type="NCBI Taxonomy" id="6306"/>
    <lineage>
        <taxon>Eukaryota</taxon>
        <taxon>Metazoa</taxon>
        <taxon>Ecdysozoa</taxon>
        <taxon>Nematoda</taxon>
        <taxon>Chromadorea</taxon>
        <taxon>Rhabditida</taxon>
        <taxon>Tylenchina</taxon>
        <taxon>Tylenchomorpha</taxon>
        <taxon>Tylenchoidea</taxon>
        <taxon>Meloidogynidae</taxon>
        <taxon>Meloidogyninae</taxon>
        <taxon>Meloidogyne</taxon>
        <taxon>Meloidogyne incognita group</taxon>
    </lineage>
</organism>
<feature type="transmembrane region" description="Helical" evidence="1">
    <location>
        <begin position="98"/>
        <end position="117"/>
    </location>
</feature>
<keyword evidence="3" id="KW-1185">Reference proteome</keyword>
<evidence type="ECO:0000313" key="3">
    <source>
        <dbReference type="Proteomes" id="UP000887563"/>
    </source>
</evidence>
<dbReference type="Proteomes" id="UP000887563">
    <property type="component" value="Unplaced"/>
</dbReference>
<feature type="transmembrane region" description="Helical" evidence="1">
    <location>
        <begin position="70"/>
        <end position="92"/>
    </location>
</feature>
<keyword evidence="1" id="KW-0472">Membrane</keyword>
<evidence type="ECO:0000256" key="1">
    <source>
        <dbReference type="SAM" id="Phobius"/>
    </source>
</evidence>
<keyword evidence="1" id="KW-0812">Transmembrane</keyword>
<evidence type="ECO:0000259" key="2">
    <source>
        <dbReference type="Pfam" id="PF24464"/>
    </source>
</evidence>
<reference evidence="4" key="1">
    <citation type="submission" date="2022-11" db="UniProtKB">
        <authorList>
            <consortium name="WormBaseParasite"/>
        </authorList>
    </citation>
    <scope>IDENTIFICATION</scope>
</reference>
<dbReference type="Pfam" id="PF24464">
    <property type="entry name" value="Ig_F54D1_6_2"/>
    <property type="match status" value="1"/>
</dbReference>
<protein>
    <recommendedName>
        <fullName evidence="2">F54D1.6-like second Ig-like domain-containing protein</fullName>
    </recommendedName>
</protein>